<feature type="compositionally biased region" description="Low complexity" evidence="8">
    <location>
        <begin position="26"/>
        <end position="41"/>
    </location>
</feature>
<feature type="transmembrane region" description="Helical" evidence="9">
    <location>
        <begin position="1123"/>
        <end position="1146"/>
    </location>
</feature>
<accession>A0A6A6CNT2</accession>
<dbReference type="Pfam" id="PF03733">
    <property type="entry name" value="YccF"/>
    <property type="match status" value="1"/>
</dbReference>
<dbReference type="Gene3D" id="1.20.1420.30">
    <property type="entry name" value="NCX, central ion-binding region"/>
    <property type="match status" value="2"/>
</dbReference>
<dbReference type="InterPro" id="IPR044880">
    <property type="entry name" value="NCX_ion-bd_dom_sf"/>
</dbReference>
<name>A0A6A6CNT2_ZASCE</name>
<dbReference type="Pfam" id="PF01699">
    <property type="entry name" value="Na_Ca_ex"/>
    <property type="match status" value="2"/>
</dbReference>
<dbReference type="GeneID" id="54565759"/>
<evidence type="ECO:0000256" key="6">
    <source>
        <dbReference type="ARBA" id="ARBA00023065"/>
    </source>
</evidence>
<feature type="compositionally biased region" description="Polar residues" evidence="8">
    <location>
        <begin position="93"/>
        <end position="110"/>
    </location>
</feature>
<feature type="domain" description="Sodium/calcium exchanger membrane region" evidence="10">
    <location>
        <begin position="576"/>
        <end position="689"/>
    </location>
</feature>
<keyword evidence="13" id="KW-1185">Reference proteome</keyword>
<evidence type="ECO:0000259" key="11">
    <source>
        <dbReference type="Pfam" id="PF03733"/>
    </source>
</evidence>
<feature type="transmembrane region" description="Helical" evidence="9">
    <location>
        <begin position="989"/>
        <end position="1007"/>
    </location>
</feature>
<dbReference type="OrthoDB" id="16982at2759"/>
<feature type="domain" description="Inner membrane component" evidence="11">
    <location>
        <begin position="293"/>
        <end position="350"/>
    </location>
</feature>
<feature type="compositionally biased region" description="Polar residues" evidence="8">
    <location>
        <begin position="199"/>
        <end position="214"/>
    </location>
</feature>
<feature type="transmembrane region" description="Helical" evidence="9">
    <location>
        <begin position="673"/>
        <end position="693"/>
    </location>
</feature>
<evidence type="ECO:0000313" key="13">
    <source>
        <dbReference type="Proteomes" id="UP000799537"/>
    </source>
</evidence>
<feature type="compositionally biased region" description="Basic and acidic residues" evidence="8">
    <location>
        <begin position="940"/>
        <end position="958"/>
    </location>
</feature>
<dbReference type="AlphaFoldDB" id="A0A6A6CNT2"/>
<dbReference type="InterPro" id="IPR005185">
    <property type="entry name" value="YccF"/>
</dbReference>
<evidence type="ECO:0000256" key="4">
    <source>
        <dbReference type="ARBA" id="ARBA00022692"/>
    </source>
</evidence>
<feature type="transmembrane region" description="Helical" evidence="9">
    <location>
        <begin position="639"/>
        <end position="661"/>
    </location>
</feature>
<feature type="transmembrane region" description="Helical" evidence="9">
    <location>
        <begin position="290"/>
        <end position="323"/>
    </location>
</feature>
<reference evidence="12" key="1">
    <citation type="journal article" date="2020" name="Stud. Mycol.">
        <title>101 Dothideomycetes genomes: a test case for predicting lifestyles and emergence of pathogens.</title>
        <authorList>
            <person name="Haridas S."/>
            <person name="Albert R."/>
            <person name="Binder M."/>
            <person name="Bloem J."/>
            <person name="Labutti K."/>
            <person name="Salamov A."/>
            <person name="Andreopoulos B."/>
            <person name="Baker S."/>
            <person name="Barry K."/>
            <person name="Bills G."/>
            <person name="Bluhm B."/>
            <person name="Cannon C."/>
            <person name="Castanera R."/>
            <person name="Culley D."/>
            <person name="Daum C."/>
            <person name="Ezra D."/>
            <person name="Gonzalez J."/>
            <person name="Henrissat B."/>
            <person name="Kuo A."/>
            <person name="Liang C."/>
            <person name="Lipzen A."/>
            <person name="Lutzoni F."/>
            <person name="Magnuson J."/>
            <person name="Mondo S."/>
            <person name="Nolan M."/>
            <person name="Ohm R."/>
            <person name="Pangilinan J."/>
            <person name="Park H.-J."/>
            <person name="Ramirez L."/>
            <person name="Alfaro M."/>
            <person name="Sun H."/>
            <person name="Tritt A."/>
            <person name="Yoshinaga Y."/>
            <person name="Zwiers L.-H."/>
            <person name="Turgeon B."/>
            <person name="Goodwin S."/>
            <person name="Spatafora J."/>
            <person name="Crous P."/>
            <person name="Grigoriev I."/>
        </authorList>
    </citation>
    <scope>NUCLEOTIDE SEQUENCE</scope>
    <source>
        <strain evidence="12">ATCC 36951</strain>
    </source>
</reference>
<feature type="transmembrane region" description="Helical" evidence="9">
    <location>
        <begin position="567"/>
        <end position="593"/>
    </location>
</feature>
<proteinExistence type="inferred from homology"/>
<feature type="compositionally biased region" description="Acidic residues" evidence="8">
    <location>
        <begin position="215"/>
        <end position="236"/>
    </location>
</feature>
<evidence type="ECO:0000256" key="7">
    <source>
        <dbReference type="ARBA" id="ARBA00023136"/>
    </source>
</evidence>
<evidence type="ECO:0000256" key="9">
    <source>
        <dbReference type="SAM" id="Phobius"/>
    </source>
</evidence>
<feature type="transmembrane region" description="Helical" evidence="9">
    <location>
        <begin position="605"/>
        <end position="627"/>
    </location>
</feature>
<evidence type="ECO:0000256" key="5">
    <source>
        <dbReference type="ARBA" id="ARBA00022989"/>
    </source>
</evidence>
<dbReference type="Proteomes" id="UP000799537">
    <property type="component" value="Unassembled WGS sequence"/>
</dbReference>
<feature type="transmembrane region" description="Helical" evidence="9">
    <location>
        <begin position="1060"/>
        <end position="1079"/>
    </location>
</feature>
<gene>
    <name evidence="12" type="ORF">M409DRAFT_53848</name>
</gene>
<comment type="subcellular location">
    <subcellularLocation>
        <location evidence="1">Endomembrane system</location>
        <topology evidence="1">Multi-pass membrane protein</topology>
    </subcellularLocation>
</comment>
<dbReference type="PANTHER" id="PTHR31503">
    <property type="entry name" value="VACUOLAR CALCIUM ION TRANSPORTER"/>
    <property type="match status" value="1"/>
</dbReference>
<feature type="transmembrane region" description="Helical" evidence="9">
    <location>
        <begin position="742"/>
        <end position="762"/>
    </location>
</feature>
<keyword evidence="6" id="KW-0406">Ion transport</keyword>
<feature type="transmembrane region" description="Helical" evidence="9">
    <location>
        <begin position="472"/>
        <end position="490"/>
    </location>
</feature>
<comment type="similarity">
    <text evidence="2">Belongs to the Ca(2+):cation antiporter (CaCA) (TC 2.A.19) family.</text>
</comment>
<feature type="transmembrane region" description="Helical" evidence="9">
    <location>
        <begin position="445"/>
        <end position="466"/>
    </location>
</feature>
<organism evidence="12 13">
    <name type="scientific">Zasmidium cellare ATCC 36951</name>
    <dbReference type="NCBI Taxonomy" id="1080233"/>
    <lineage>
        <taxon>Eukaryota</taxon>
        <taxon>Fungi</taxon>
        <taxon>Dikarya</taxon>
        <taxon>Ascomycota</taxon>
        <taxon>Pezizomycotina</taxon>
        <taxon>Dothideomycetes</taxon>
        <taxon>Dothideomycetidae</taxon>
        <taxon>Mycosphaerellales</taxon>
        <taxon>Mycosphaerellaceae</taxon>
        <taxon>Zasmidium</taxon>
    </lineage>
</organism>
<dbReference type="InterPro" id="IPR023298">
    <property type="entry name" value="ATPase_P-typ_TM_dom_sf"/>
</dbReference>
<protein>
    <submittedName>
        <fullName evidence="12">Uncharacterized protein</fullName>
    </submittedName>
</protein>
<evidence type="ECO:0000256" key="8">
    <source>
        <dbReference type="SAM" id="MobiDB-lite"/>
    </source>
</evidence>
<dbReference type="GO" id="GO:0012505">
    <property type="term" value="C:endomembrane system"/>
    <property type="evidence" value="ECO:0007669"/>
    <property type="project" value="UniProtKB-SubCell"/>
</dbReference>
<dbReference type="InterPro" id="IPR004713">
    <property type="entry name" value="CaH_exchang"/>
</dbReference>
<evidence type="ECO:0000256" key="1">
    <source>
        <dbReference type="ARBA" id="ARBA00004127"/>
    </source>
</evidence>
<sequence>MADDNTSTHNNNNNQLDRVSTRDYAQTSTTQPSTRRTSTSSAGMSFPNRPSEQQSSMQASQSSLQSEGTTRRSRPRLDYGTVQGSSATGGGRQQSVLSPHSSTHTQTPRRPTNARKPSTAAPHRGEVFSVDDDASEVDEDLRSTRRDTKQPDRPLRRRESTLRRRGTAAPPTLPRVESEEQEEEEEAQTTGNDAAKSIRPQTPGENGDPSSEDTLQGDEEEETPNDDDDDDDDLSDAESFTLKDRQEAINETHPFGIRIWKPALYKKSRSVQRTAEGDIHSAPGGNVSRWLWVFNGLWTLLFGWWMALLTCVGGIVCLIFALFQEAGSGCHEYGRVLINLAHYLFYPFGKYVRLERDEAYLHEDEGEGRDISEYERWQAGDLEEGRLFFGPTDINRSILGRRRDEVPDLEENETDALLGRGRQSSVAQRARVKTKKRLFGRGKWNVGRVIFFMSFYFLITPCLFLVSGICWFLVFTIPMGKVTLLLFYHLRRHPLAMSFHTDSHYHRVPSQPRGSSDSVVLLCTYRAVGLKYWKYTIDGTNIFLINLLGLVVFAIFDYFVLYEALGIRVWVTSPGFVFVVALASIIPLAYFIGQAVASISAQSSMGVGATINAFFSTIVEVFLYCVALNEGKSQLVEGSIVGSIFAGILFLPGLSMCFGAIKRKTQRFNVKSAGVTSTMLLFAVIAAFGPTLFYQFNGTHILNCRQCVSLDKDGEERDCRRCYFAQVPEINDKFFLQAVRPYIYFCAVCLFLSYVVGLLFTLRTHAAVIWNNEPESEKERKDKPEHHHTTLPYTAGLVSTDNPFAATGNKTTAQLGTLPREDIKSSIMYKRILNQSLKQAGFLQTSTARKDNTDDAAHKSDGVPPHIVPPKSVGGDTTAAMGGRVQGLSAEDNRALVQQVAEIAATAATVAARDATKAPRRASVMATTAGTPAASRHHSFKDPRDLKDGNQHHDRDLPPDSAAAAQAPTQNEEQAGGHDAPNWSRTKSAVILLTATVAYAIIAEILVDTVDSVLSSIDIPEKFLGITLFSLVPNTTEFLNAISFAMNGNVALSMEIGSSYALQVILLQVPCLILFSAIYQNFISTDDIVSHTFSLIFPQWDMVCVILSVFLMGWVVGEGKSNYFKGSILIFTYLVVVIGFWFTGYVSDDMMGINRFDTLALGDGVQSFRTIGHSKSGRAFP</sequence>
<feature type="transmembrane region" description="Helical" evidence="9">
    <location>
        <begin position="541"/>
        <end position="561"/>
    </location>
</feature>
<evidence type="ECO:0000259" key="10">
    <source>
        <dbReference type="Pfam" id="PF01699"/>
    </source>
</evidence>
<feature type="compositionally biased region" description="Basic and acidic residues" evidence="8">
    <location>
        <begin position="140"/>
        <end position="162"/>
    </location>
</feature>
<feature type="transmembrane region" description="Helical" evidence="9">
    <location>
        <begin position="1100"/>
        <end position="1117"/>
    </location>
</feature>
<dbReference type="InterPro" id="IPR004837">
    <property type="entry name" value="NaCa_Exmemb"/>
</dbReference>
<feature type="region of interest" description="Disordered" evidence="8">
    <location>
        <begin position="910"/>
        <end position="982"/>
    </location>
</feature>
<feature type="compositionally biased region" description="Basic and acidic residues" evidence="8">
    <location>
        <begin position="851"/>
        <end position="861"/>
    </location>
</feature>
<feature type="region of interest" description="Disordered" evidence="8">
    <location>
        <begin position="851"/>
        <end position="874"/>
    </location>
</feature>
<dbReference type="EMBL" id="ML993592">
    <property type="protein sequence ID" value="KAF2167898.1"/>
    <property type="molecule type" value="Genomic_DNA"/>
</dbReference>
<evidence type="ECO:0000256" key="3">
    <source>
        <dbReference type="ARBA" id="ARBA00022448"/>
    </source>
</evidence>
<keyword evidence="4 9" id="KW-0812">Transmembrane</keyword>
<feature type="compositionally biased region" description="Acidic residues" evidence="8">
    <location>
        <begin position="129"/>
        <end position="139"/>
    </location>
</feature>
<dbReference type="PANTHER" id="PTHR31503:SF10">
    <property type="entry name" value="VNX1 PROTEIN"/>
    <property type="match status" value="1"/>
</dbReference>
<dbReference type="FunFam" id="1.20.1420.30:FF:000017">
    <property type="entry name" value="Calcium permease family membrane transporter"/>
    <property type="match status" value="1"/>
</dbReference>
<feature type="domain" description="Sodium/calcium exchanger membrane region" evidence="10">
    <location>
        <begin position="988"/>
        <end position="1141"/>
    </location>
</feature>
<evidence type="ECO:0000256" key="2">
    <source>
        <dbReference type="ARBA" id="ARBA00008170"/>
    </source>
</evidence>
<dbReference type="GO" id="GO:0005774">
    <property type="term" value="C:vacuolar membrane"/>
    <property type="evidence" value="ECO:0007669"/>
    <property type="project" value="UniProtKB-ARBA"/>
</dbReference>
<dbReference type="GO" id="GO:0015369">
    <property type="term" value="F:calcium:proton antiporter activity"/>
    <property type="evidence" value="ECO:0007669"/>
    <property type="project" value="TreeGrafter"/>
</dbReference>
<keyword evidence="7 9" id="KW-0472">Membrane</keyword>
<dbReference type="RefSeq" id="XP_033668787.1">
    <property type="nucleotide sequence ID" value="XM_033812487.1"/>
</dbReference>
<dbReference type="SUPFAM" id="SSF81665">
    <property type="entry name" value="Calcium ATPase, transmembrane domain M"/>
    <property type="match status" value="1"/>
</dbReference>
<feature type="region of interest" description="Disordered" evidence="8">
    <location>
        <begin position="1"/>
        <end position="236"/>
    </location>
</feature>
<keyword evidence="5 9" id="KW-1133">Transmembrane helix</keyword>
<keyword evidence="3" id="KW-0813">Transport</keyword>
<dbReference type="GO" id="GO:0006874">
    <property type="term" value="P:intracellular calcium ion homeostasis"/>
    <property type="evidence" value="ECO:0007669"/>
    <property type="project" value="TreeGrafter"/>
</dbReference>
<feature type="compositionally biased region" description="Low complexity" evidence="8">
    <location>
        <begin position="51"/>
        <end position="66"/>
    </location>
</feature>
<evidence type="ECO:0000313" key="12">
    <source>
        <dbReference type="EMBL" id="KAF2167898.1"/>
    </source>
</evidence>